<gene>
    <name evidence="1" type="ORF">HXM91_08380</name>
</gene>
<evidence type="ECO:0000313" key="1">
    <source>
        <dbReference type="EMBL" id="MBF1305844.1"/>
    </source>
</evidence>
<accession>A0A930H448</accession>
<proteinExistence type="predicted"/>
<sequence length="134" mass="13940">MIIVHWRYSLPAIHSALTSTSGHTLVSIHPPSLHSAGHSLTTVHTTLISATGHRLVAIIHWGHSHAIITGRIAGEVIAIPTGESAPISGHTLHTVLTTIKASAWGTALWTSAILATTLEASAGGTALWTSTIQS</sequence>
<comment type="caution">
    <text evidence="1">The sequence shown here is derived from an EMBL/GenBank/DDBJ whole genome shotgun (WGS) entry which is preliminary data.</text>
</comment>
<name>A0A930H448_9FIRM</name>
<dbReference type="AlphaFoldDB" id="A0A930H448"/>
<dbReference type="Proteomes" id="UP000780721">
    <property type="component" value="Unassembled WGS sequence"/>
</dbReference>
<protein>
    <submittedName>
        <fullName evidence="1">Uncharacterized protein</fullName>
    </submittedName>
</protein>
<dbReference type="EMBL" id="JABZRB010000288">
    <property type="protein sequence ID" value="MBF1305844.1"/>
    <property type="molecule type" value="Genomic_DNA"/>
</dbReference>
<reference evidence="1" key="1">
    <citation type="submission" date="2020-04" db="EMBL/GenBank/DDBJ databases">
        <title>Deep metagenomics examines the oral microbiome during advanced dental caries in children, revealing novel taxa and co-occurrences with host molecules.</title>
        <authorList>
            <person name="Baker J.L."/>
            <person name="Morton J.T."/>
            <person name="Dinis M."/>
            <person name="Alvarez R."/>
            <person name="Tran N.C."/>
            <person name="Knight R."/>
            <person name="Edlund A."/>
        </authorList>
    </citation>
    <scope>NUCLEOTIDE SEQUENCE</scope>
    <source>
        <strain evidence="1">JCVI_48_bin.5</strain>
    </source>
</reference>
<organism evidence="1 2">
    <name type="scientific">Oribacterium sinus</name>
    <dbReference type="NCBI Taxonomy" id="237576"/>
    <lineage>
        <taxon>Bacteria</taxon>
        <taxon>Bacillati</taxon>
        <taxon>Bacillota</taxon>
        <taxon>Clostridia</taxon>
        <taxon>Lachnospirales</taxon>
        <taxon>Lachnospiraceae</taxon>
        <taxon>Oribacterium</taxon>
    </lineage>
</organism>
<evidence type="ECO:0000313" key="2">
    <source>
        <dbReference type="Proteomes" id="UP000780721"/>
    </source>
</evidence>
<feature type="non-terminal residue" evidence="1">
    <location>
        <position position="134"/>
    </location>
</feature>